<feature type="compositionally biased region" description="Basic and acidic residues" evidence="1">
    <location>
        <begin position="90"/>
        <end position="101"/>
    </location>
</feature>
<protein>
    <submittedName>
        <fullName evidence="2">Uncharacterized protein</fullName>
    </submittedName>
</protein>
<evidence type="ECO:0000313" key="2">
    <source>
        <dbReference type="EMBL" id="ETI26793.1"/>
    </source>
</evidence>
<dbReference type="OrthoDB" id="10499388at2759"/>
<dbReference type="AlphaFoldDB" id="V9DKE2"/>
<dbReference type="GeneID" id="19988731"/>
<sequence>MPNASSIAVANPASNPRSSFPRNPLGAKFSEDFTAEYNESIALAVHPPIVARAQGPLGPRNVLFLESRREARNRSWAPPRPPSPFTRRLGQTEREAAERTATRYATVHDSALYPVYRGYEGREFLLTLVEWIQQLERLRAGYRGHLFCLFNWIQRTQLCQYRKLVRRMGRLVGRLQELEVRMKAVPFEDGLPSEYRWLERVLGDWIRRVTGQYERMTMKDAQCHRSLAWRRDLMKSMGDEVMDLAFELKDDVQKRVEGILEVLEEG</sequence>
<dbReference type="HOGENOM" id="CLU_949972_0_0_1"/>
<feature type="compositionally biased region" description="Polar residues" evidence="1">
    <location>
        <begin position="1"/>
        <end position="21"/>
    </location>
</feature>
<organism evidence="2 3">
    <name type="scientific">Cladophialophora carrionii CBS 160.54</name>
    <dbReference type="NCBI Taxonomy" id="1279043"/>
    <lineage>
        <taxon>Eukaryota</taxon>
        <taxon>Fungi</taxon>
        <taxon>Dikarya</taxon>
        <taxon>Ascomycota</taxon>
        <taxon>Pezizomycotina</taxon>
        <taxon>Eurotiomycetes</taxon>
        <taxon>Chaetothyriomycetidae</taxon>
        <taxon>Chaetothyriales</taxon>
        <taxon>Herpotrichiellaceae</taxon>
        <taxon>Cladophialophora</taxon>
    </lineage>
</organism>
<gene>
    <name evidence="2" type="ORF">G647_10238</name>
</gene>
<accession>V9DKE2</accession>
<dbReference type="VEuPathDB" id="FungiDB:G647_10238"/>
<dbReference type="Proteomes" id="UP000030678">
    <property type="component" value="Unassembled WGS sequence"/>
</dbReference>
<feature type="region of interest" description="Disordered" evidence="1">
    <location>
        <begin position="73"/>
        <end position="101"/>
    </location>
</feature>
<name>V9DKE2_9EURO</name>
<reference evidence="2 3" key="1">
    <citation type="submission" date="2013-03" db="EMBL/GenBank/DDBJ databases">
        <title>The Genome Sequence of Cladophialophora carrionii CBS 160.54.</title>
        <authorList>
            <consortium name="The Broad Institute Genomics Platform"/>
            <person name="Cuomo C."/>
            <person name="de Hoog S."/>
            <person name="Gorbushina A."/>
            <person name="Walker B."/>
            <person name="Young S.K."/>
            <person name="Zeng Q."/>
            <person name="Gargeya S."/>
            <person name="Fitzgerald M."/>
            <person name="Haas B."/>
            <person name="Abouelleil A."/>
            <person name="Allen A.W."/>
            <person name="Alvarado L."/>
            <person name="Arachchi H.M."/>
            <person name="Berlin A.M."/>
            <person name="Chapman S.B."/>
            <person name="Gainer-Dewar J."/>
            <person name="Goldberg J."/>
            <person name="Griggs A."/>
            <person name="Gujja S."/>
            <person name="Hansen M."/>
            <person name="Howarth C."/>
            <person name="Imamovic A."/>
            <person name="Ireland A."/>
            <person name="Larimer J."/>
            <person name="McCowan C."/>
            <person name="Murphy C."/>
            <person name="Pearson M."/>
            <person name="Poon T.W."/>
            <person name="Priest M."/>
            <person name="Roberts A."/>
            <person name="Saif S."/>
            <person name="Shea T."/>
            <person name="Sisk P."/>
            <person name="Sykes S."/>
            <person name="Wortman J."/>
            <person name="Nusbaum C."/>
            <person name="Birren B."/>
        </authorList>
    </citation>
    <scope>NUCLEOTIDE SEQUENCE [LARGE SCALE GENOMIC DNA]</scope>
    <source>
        <strain evidence="2 3">CBS 160.54</strain>
    </source>
</reference>
<dbReference type="RefSeq" id="XP_008724452.1">
    <property type="nucleotide sequence ID" value="XM_008726230.1"/>
</dbReference>
<dbReference type="EMBL" id="KB822700">
    <property type="protein sequence ID" value="ETI26793.1"/>
    <property type="molecule type" value="Genomic_DNA"/>
</dbReference>
<feature type="region of interest" description="Disordered" evidence="1">
    <location>
        <begin position="1"/>
        <end position="24"/>
    </location>
</feature>
<evidence type="ECO:0000256" key="1">
    <source>
        <dbReference type="SAM" id="MobiDB-lite"/>
    </source>
</evidence>
<proteinExistence type="predicted"/>
<evidence type="ECO:0000313" key="3">
    <source>
        <dbReference type="Proteomes" id="UP000030678"/>
    </source>
</evidence>